<gene>
    <name evidence="2" type="ORF">ACM46_16705</name>
</gene>
<evidence type="ECO:0000313" key="2">
    <source>
        <dbReference type="EMBL" id="KMQ61629.1"/>
    </source>
</evidence>
<dbReference type="Proteomes" id="UP000036261">
    <property type="component" value="Unassembled WGS sequence"/>
</dbReference>
<dbReference type="EMBL" id="LFND01000005">
    <property type="protein sequence ID" value="KMQ61629.1"/>
    <property type="molecule type" value="Genomic_DNA"/>
</dbReference>
<protein>
    <submittedName>
        <fullName evidence="2">Uncharacterized protein</fullName>
    </submittedName>
</protein>
<organism evidence="2 3">
    <name type="scientific">Chryseobacterium angstadtii</name>
    <dbReference type="NCBI Taxonomy" id="558151"/>
    <lineage>
        <taxon>Bacteria</taxon>
        <taxon>Pseudomonadati</taxon>
        <taxon>Bacteroidota</taxon>
        <taxon>Flavobacteriia</taxon>
        <taxon>Flavobacteriales</taxon>
        <taxon>Weeksellaceae</taxon>
        <taxon>Chryseobacterium group</taxon>
        <taxon>Chryseobacterium</taxon>
    </lineage>
</organism>
<name>A0A0J7I6T3_9FLAO</name>
<feature type="region of interest" description="Disordered" evidence="1">
    <location>
        <begin position="37"/>
        <end position="70"/>
    </location>
</feature>
<keyword evidence="3" id="KW-1185">Reference proteome</keyword>
<sequence length="130" mass="14311">MKASGTHIRLIIFLCLAFFLIPSIGFACSKKEIKTETASCSTKPSKKDTDEKSCCKPKSCSDSKKHHDCNGGCKDCSCRCSTILPALGLPSVADLKIKKHFSEEGTLKFVFKQPYYPSANFSIWQPPKIG</sequence>
<comment type="caution">
    <text evidence="2">The sequence shown here is derived from an EMBL/GenBank/DDBJ whole genome shotgun (WGS) entry which is preliminary data.</text>
</comment>
<reference evidence="2 3" key="1">
    <citation type="journal article" date="2013" name="Int. J. Syst. Evol. Microbiol.">
        <title>Chryseobacterium angstadtii sp. nov., isolated from a newt tank.</title>
        <authorList>
            <person name="Kirk K.E."/>
            <person name="Hoffman J.A."/>
            <person name="Smith K.A."/>
            <person name="Strahan B.L."/>
            <person name="Failor K.C."/>
            <person name="Krebs J.E."/>
            <person name="Gale A.N."/>
            <person name="Do T.D."/>
            <person name="Sontag T.C."/>
            <person name="Batties A.M."/>
            <person name="Mistiszyn K."/>
            <person name="Newman J.D."/>
        </authorList>
    </citation>
    <scope>NUCLEOTIDE SEQUENCE [LARGE SCALE GENOMIC DNA]</scope>
    <source>
        <strain evidence="2 3">KM</strain>
    </source>
</reference>
<evidence type="ECO:0000256" key="1">
    <source>
        <dbReference type="SAM" id="MobiDB-lite"/>
    </source>
</evidence>
<dbReference type="PROSITE" id="PS51257">
    <property type="entry name" value="PROKAR_LIPOPROTEIN"/>
    <property type="match status" value="1"/>
</dbReference>
<feature type="compositionally biased region" description="Basic and acidic residues" evidence="1">
    <location>
        <begin position="45"/>
        <end position="69"/>
    </location>
</feature>
<dbReference type="PATRIC" id="fig|558151.6.peg.3532"/>
<accession>A0A0J7I6T3</accession>
<dbReference type="STRING" id="558151.ACM46_16705"/>
<dbReference type="AlphaFoldDB" id="A0A0J7I6T3"/>
<evidence type="ECO:0000313" key="3">
    <source>
        <dbReference type="Proteomes" id="UP000036261"/>
    </source>
</evidence>
<proteinExistence type="predicted"/>